<evidence type="ECO:0000313" key="1">
    <source>
        <dbReference type="Ensembl" id="ENSSTUP00000023508.1"/>
    </source>
</evidence>
<dbReference type="Proteomes" id="UP000472277">
    <property type="component" value="Chromosome 13"/>
</dbReference>
<accession>A0A673XQ33</accession>
<keyword evidence="2" id="KW-1185">Reference proteome</keyword>
<dbReference type="AlphaFoldDB" id="A0A673XQ33"/>
<sequence>MNTLKCKLVVRGQYLYDENGNGVTVIPASQAATVQMEHLKANSRFLHDIIVQNADRLAATLPEKLCVFYFVNSG</sequence>
<proteinExistence type="predicted"/>
<reference evidence="1" key="2">
    <citation type="submission" date="2025-09" db="UniProtKB">
        <authorList>
            <consortium name="Ensembl"/>
        </authorList>
    </citation>
    <scope>IDENTIFICATION</scope>
</reference>
<dbReference type="GeneTree" id="ENSGT00990000212225"/>
<dbReference type="Ensembl" id="ENSSTUT00000024664.1">
    <property type="protein sequence ID" value="ENSSTUP00000023508.1"/>
    <property type="gene ID" value="ENSSTUG00000010263.1"/>
</dbReference>
<organism evidence="1 2">
    <name type="scientific">Salmo trutta</name>
    <name type="common">Brown trout</name>
    <dbReference type="NCBI Taxonomy" id="8032"/>
    <lineage>
        <taxon>Eukaryota</taxon>
        <taxon>Metazoa</taxon>
        <taxon>Chordata</taxon>
        <taxon>Craniata</taxon>
        <taxon>Vertebrata</taxon>
        <taxon>Euteleostomi</taxon>
        <taxon>Actinopterygii</taxon>
        <taxon>Neopterygii</taxon>
        <taxon>Teleostei</taxon>
        <taxon>Protacanthopterygii</taxon>
        <taxon>Salmoniformes</taxon>
        <taxon>Salmonidae</taxon>
        <taxon>Salmoninae</taxon>
        <taxon>Salmo</taxon>
    </lineage>
</organism>
<dbReference type="InParanoid" id="A0A673XQ33"/>
<protein>
    <submittedName>
        <fullName evidence="1">Uncharacterized protein</fullName>
    </submittedName>
</protein>
<name>A0A673XQ33_SALTR</name>
<reference evidence="1" key="1">
    <citation type="submission" date="2025-08" db="UniProtKB">
        <authorList>
            <consortium name="Ensembl"/>
        </authorList>
    </citation>
    <scope>IDENTIFICATION</scope>
</reference>
<evidence type="ECO:0000313" key="2">
    <source>
        <dbReference type="Proteomes" id="UP000472277"/>
    </source>
</evidence>